<gene>
    <name evidence="1" type="ORF">UR42_C0027G0003</name>
</gene>
<dbReference type="EMBL" id="LBPD01000027">
    <property type="protein sequence ID" value="KKP50434.1"/>
    <property type="molecule type" value="Genomic_DNA"/>
</dbReference>
<protein>
    <submittedName>
        <fullName evidence="1">Uncharacterized protein</fullName>
    </submittedName>
</protein>
<sequence>MSRFEVSTLPSGDIINVYPGNLMIGNRLNIFRSPLGFSICTGYVLTDPFTFRFGFLHAIPGQRLTEEDLQTLDSLKGGQFRLIEGSQSLPKPQISRELEDKLNITEKTKIKILTKMGKETGPFFITFMPASNSILIVRTSHEDTLTFDAF</sequence>
<name>A0A0G0A1C2_9BACT</name>
<dbReference type="Proteomes" id="UP000034045">
    <property type="component" value="Unassembled WGS sequence"/>
</dbReference>
<accession>A0A0G0A1C2</accession>
<evidence type="ECO:0000313" key="1">
    <source>
        <dbReference type="EMBL" id="KKP50434.1"/>
    </source>
</evidence>
<proteinExistence type="predicted"/>
<evidence type="ECO:0000313" key="2">
    <source>
        <dbReference type="Proteomes" id="UP000034045"/>
    </source>
</evidence>
<reference evidence="1 2" key="1">
    <citation type="journal article" date="2015" name="Nature">
        <title>rRNA introns, odd ribosomes, and small enigmatic genomes across a large radiation of phyla.</title>
        <authorList>
            <person name="Brown C.T."/>
            <person name="Hug L.A."/>
            <person name="Thomas B.C."/>
            <person name="Sharon I."/>
            <person name="Castelle C.J."/>
            <person name="Singh A."/>
            <person name="Wilkins M.J."/>
            <person name="Williams K.H."/>
            <person name="Banfield J.F."/>
        </authorList>
    </citation>
    <scope>NUCLEOTIDE SEQUENCE [LARGE SCALE GENOMIC DNA]</scope>
</reference>
<dbReference type="AlphaFoldDB" id="A0A0G0A1C2"/>
<comment type="caution">
    <text evidence="1">The sequence shown here is derived from an EMBL/GenBank/DDBJ whole genome shotgun (WGS) entry which is preliminary data.</text>
</comment>
<organism evidence="1 2">
    <name type="scientific">Candidatus Roizmanbacteria bacterium GW2011_GWA2_33_33</name>
    <dbReference type="NCBI Taxonomy" id="1618476"/>
    <lineage>
        <taxon>Bacteria</taxon>
        <taxon>Candidatus Roizmaniibacteriota</taxon>
    </lineage>
</organism>